<dbReference type="Gene3D" id="1.10.8.10">
    <property type="entry name" value="DNA helicase RuvA subunit, C-terminal domain"/>
    <property type="match status" value="1"/>
</dbReference>
<reference evidence="7" key="2">
    <citation type="submission" date="2015-01" db="EMBL/GenBank/DDBJ databases">
        <title>Evolutionary Origins and Diversification of the Mycorrhizal Mutualists.</title>
        <authorList>
            <consortium name="DOE Joint Genome Institute"/>
            <consortium name="Mycorrhizal Genomics Consortium"/>
            <person name="Kohler A."/>
            <person name="Kuo A."/>
            <person name="Nagy L.G."/>
            <person name="Floudas D."/>
            <person name="Copeland A."/>
            <person name="Barry K.W."/>
            <person name="Cichocki N."/>
            <person name="Veneault-Fourrey C."/>
            <person name="LaButti K."/>
            <person name="Lindquist E.A."/>
            <person name="Lipzen A."/>
            <person name="Lundell T."/>
            <person name="Morin E."/>
            <person name="Murat C."/>
            <person name="Riley R."/>
            <person name="Ohm R."/>
            <person name="Sun H."/>
            <person name="Tunlid A."/>
            <person name="Henrissat B."/>
            <person name="Grigoriev I.V."/>
            <person name="Hibbett D.S."/>
            <person name="Martin F."/>
        </authorList>
    </citation>
    <scope>NUCLEOTIDE SEQUENCE [LARGE SCALE GENOMIC DNA]</scope>
    <source>
        <strain evidence="7">MUT 4182</strain>
    </source>
</reference>
<dbReference type="EMBL" id="KN822945">
    <property type="protein sequence ID" value="KIO34017.1"/>
    <property type="molecule type" value="Genomic_DNA"/>
</dbReference>
<feature type="compositionally biased region" description="Basic and acidic residues" evidence="3">
    <location>
        <begin position="498"/>
        <end position="511"/>
    </location>
</feature>
<keyword evidence="1" id="KW-0808">Transferase</keyword>
<feature type="compositionally biased region" description="Basic and acidic residues" evidence="3">
    <location>
        <begin position="468"/>
        <end position="491"/>
    </location>
</feature>
<evidence type="ECO:0000256" key="3">
    <source>
        <dbReference type="SAM" id="MobiDB-lite"/>
    </source>
</evidence>
<feature type="domain" description="UBC core" evidence="5">
    <location>
        <begin position="669"/>
        <end position="829"/>
    </location>
</feature>
<dbReference type="Proteomes" id="UP000054248">
    <property type="component" value="Unassembled WGS sequence"/>
</dbReference>
<evidence type="ECO:0000259" key="4">
    <source>
        <dbReference type="PROSITE" id="PS50030"/>
    </source>
</evidence>
<feature type="compositionally biased region" description="Polar residues" evidence="3">
    <location>
        <begin position="919"/>
        <end position="935"/>
    </location>
</feature>
<feature type="compositionally biased region" description="Polar residues" evidence="3">
    <location>
        <begin position="49"/>
        <end position="59"/>
    </location>
</feature>
<dbReference type="GO" id="GO:0061631">
    <property type="term" value="F:ubiquitin conjugating enzyme activity"/>
    <property type="evidence" value="ECO:0007669"/>
    <property type="project" value="TreeGrafter"/>
</dbReference>
<dbReference type="InterPro" id="IPR009060">
    <property type="entry name" value="UBA-like_sf"/>
</dbReference>
<dbReference type="SUPFAM" id="SSF46934">
    <property type="entry name" value="UBA-like"/>
    <property type="match status" value="1"/>
</dbReference>
<evidence type="ECO:0000256" key="1">
    <source>
        <dbReference type="ARBA" id="ARBA00022679"/>
    </source>
</evidence>
<dbReference type="InterPro" id="IPR000608">
    <property type="entry name" value="UBC"/>
</dbReference>
<feature type="region of interest" description="Disordered" evidence="3">
    <location>
        <begin position="910"/>
        <end position="947"/>
    </location>
</feature>
<dbReference type="PROSITE" id="PS50030">
    <property type="entry name" value="UBA"/>
    <property type="match status" value="1"/>
</dbReference>
<dbReference type="AlphaFoldDB" id="A0A0C3MJX7"/>
<keyword evidence="7" id="KW-1185">Reference proteome</keyword>
<dbReference type="InterPro" id="IPR015940">
    <property type="entry name" value="UBA"/>
</dbReference>
<proteinExistence type="predicted"/>
<feature type="region of interest" description="Disordered" evidence="3">
    <location>
        <begin position="261"/>
        <end position="286"/>
    </location>
</feature>
<dbReference type="SMART" id="SM00212">
    <property type="entry name" value="UBCc"/>
    <property type="match status" value="1"/>
</dbReference>
<accession>A0A0C3MJX7</accession>
<keyword evidence="2" id="KW-0833">Ubl conjugation pathway</keyword>
<organism evidence="6 7">
    <name type="scientific">Tulasnella calospora MUT 4182</name>
    <dbReference type="NCBI Taxonomy" id="1051891"/>
    <lineage>
        <taxon>Eukaryota</taxon>
        <taxon>Fungi</taxon>
        <taxon>Dikarya</taxon>
        <taxon>Basidiomycota</taxon>
        <taxon>Agaricomycotina</taxon>
        <taxon>Agaricomycetes</taxon>
        <taxon>Cantharellales</taxon>
        <taxon>Tulasnellaceae</taxon>
        <taxon>Tulasnella</taxon>
    </lineage>
</organism>
<evidence type="ECO:0000313" key="6">
    <source>
        <dbReference type="EMBL" id="KIO34017.1"/>
    </source>
</evidence>
<dbReference type="OrthoDB" id="47801at2759"/>
<evidence type="ECO:0008006" key="8">
    <source>
        <dbReference type="Google" id="ProtNLM"/>
    </source>
</evidence>
<gene>
    <name evidence="6" type="ORF">M407DRAFT_17275</name>
</gene>
<feature type="compositionally biased region" description="Acidic residues" evidence="3">
    <location>
        <begin position="68"/>
        <end position="93"/>
    </location>
</feature>
<feature type="compositionally biased region" description="Low complexity" evidence="3">
    <location>
        <begin position="875"/>
        <end position="886"/>
    </location>
</feature>
<dbReference type="Pfam" id="PF00179">
    <property type="entry name" value="UQ_con"/>
    <property type="match status" value="1"/>
</dbReference>
<feature type="region of interest" description="Disordered" evidence="3">
    <location>
        <begin position="466"/>
        <end position="511"/>
    </location>
</feature>
<dbReference type="PANTHER" id="PTHR46116:SF15">
    <property type="entry name" value="(E3-INDEPENDENT) E2 UBIQUITIN-CONJUGATING ENZYME"/>
    <property type="match status" value="1"/>
</dbReference>
<dbReference type="Gene3D" id="3.10.110.10">
    <property type="entry name" value="Ubiquitin Conjugating Enzyme"/>
    <property type="match status" value="1"/>
</dbReference>
<evidence type="ECO:0000259" key="5">
    <source>
        <dbReference type="PROSITE" id="PS50127"/>
    </source>
</evidence>
<evidence type="ECO:0000256" key="2">
    <source>
        <dbReference type="ARBA" id="ARBA00022786"/>
    </source>
</evidence>
<sequence length="947" mass="103524">MSEVQQLVEMGATAAQARAALKKSKNDVMQAAEMIFAGEFDSVTEDADTNMQSRSTSPQRRVVRPITPEDEEDDSNDDAEGSDAPMDEDDDDEEGIFFSKSRREEVVEVDEELEYVQNAALGQKLPILTRGDWMRGCPEASEQTHLFSLYNKASEPSRKCNACNTVIPISKADLLTIYPNFELYTDSLRAHVVRKCAKCKQEVCLACGEIVSDADKNRASHQPKYDPLFHCADLQGLLLGMGLYMIDNVYASEMLGTGGADGTDSGRAAKKRRVDTSADDGHSSGNLLSNMFGGNTTVSAGKKKSGIGYDGAVKEDMSGQTEALAAQQARDTRIGTLMSQVRAFLPSLQRTGGSQTTDYLVSPTALAHLRRRFNTVASSLLRNDSLTDMSDRSVLYFELFSWLETISKHEALASMVAMPIMIPCSSTVNNMGSSGQKRYRERTVVYEGSSGPRELMESLVIQATAAKKGLEGDRPREDPNKEEEMTEEQKRVTNATPRSDKGKVREKNPHTEENRKLLTFCDKILETARYIDRSLRETKGDAFVERMYQSLPRIPSKARPNIVASGDASTSQFDSMSYAAGDAAVPKVTAESSEEEIKKVYEEWATNARFEYCDLSIQPSAAVVEARQRRAEEQGLTAPQSLAPTDDAPSYMSAFNQEARMLTHSDIPKRNLAIAKELAVLTTNLPVAWNSSIFLRVDETRVDIIKALITGPEGTPYHNGCYLFDIFLGPSYNTAPPSVKYMTTNTGKFRFNPNLYAEGKVCLSLLGTWAGPGWVAGRSTLLQVLISIQSMILCEEPYLNEPGWANGAGSSSSISYSANVRRMVVHTAMLGNLKNPPEPFKDIILTHFRLKAKTITAQLDDWLTKDDGRPLSPLGTGYVSSNSSGTNGNGGSGNGFRRDVEELKRLLDGLTRGEDPTVQPGSSGSAIPTPATGTPSEIGAGTETEGL</sequence>
<dbReference type="PROSITE" id="PS50127">
    <property type="entry name" value="UBC_2"/>
    <property type="match status" value="1"/>
</dbReference>
<name>A0A0C3MJX7_9AGAM</name>
<dbReference type="Pfam" id="PF00627">
    <property type="entry name" value="UBA"/>
    <property type="match status" value="1"/>
</dbReference>
<reference evidence="6 7" key="1">
    <citation type="submission" date="2014-04" db="EMBL/GenBank/DDBJ databases">
        <authorList>
            <consortium name="DOE Joint Genome Institute"/>
            <person name="Kuo A."/>
            <person name="Girlanda M."/>
            <person name="Perotto S."/>
            <person name="Kohler A."/>
            <person name="Nagy L.G."/>
            <person name="Floudas D."/>
            <person name="Copeland A."/>
            <person name="Barry K.W."/>
            <person name="Cichocki N."/>
            <person name="Veneault-Fourrey C."/>
            <person name="LaButti K."/>
            <person name="Lindquist E.A."/>
            <person name="Lipzen A."/>
            <person name="Lundell T."/>
            <person name="Morin E."/>
            <person name="Murat C."/>
            <person name="Sun H."/>
            <person name="Tunlid A."/>
            <person name="Henrissat B."/>
            <person name="Grigoriev I.V."/>
            <person name="Hibbett D.S."/>
            <person name="Martin F."/>
            <person name="Nordberg H.P."/>
            <person name="Cantor M.N."/>
            <person name="Hua S.X."/>
        </authorList>
    </citation>
    <scope>NUCLEOTIDE SEQUENCE [LARGE SCALE GENOMIC DNA]</scope>
    <source>
        <strain evidence="6 7">MUT 4182</strain>
    </source>
</reference>
<feature type="domain" description="UBA" evidence="4">
    <location>
        <begin position="1"/>
        <end position="38"/>
    </location>
</feature>
<feature type="region of interest" description="Disordered" evidence="3">
    <location>
        <begin position="39"/>
        <end position="93"/>
    </location>
</feature>
<dbReference type="STRING" id="1051891.A0A0C3MJX7"/>
<dbReference type="SUPFAM" id="SSF54495">
    <property type="entry name" value="UBC-like"/>
    <property type="match status" value="1"/>
</dbReference>
<dbReference type="HOGENOM" id="CLU_310610_0_0_1"/>
<dbReference type="InterPro" id="IPR016135">
    <property type="entry name" value="UBQ-conjugating_enzyme/RWD"/>
</dbReference>
<dbReference type="PANTHER" id="PTHR46116">
    <property type="entry name" value="(E3-INDEPENDENT) E2 UBIQUITIN-CONJUGATING ENZYME"/>
    <property type="match status" value="1"/>
</dbReference>
<dbReference type="CDD" id="cd23810">
    <property type="entry name" value="UBCc_BIRC6"/>
    <property type="match status" value="1"/>
</dbReference>
<protein>
    <recommendedName>
        <fullName evidence="8">UBC core domain-containing protein</fullName>
    </recommendedName>
</protein>
<evidence type="ECO:0000313" key="7">
    <source>
        <dbReference type="Proteomes" id="UP000054248"/>
    </source>
</evidence>
<feature type="region of interest" description="Disordered" evidence="3">
    <location>
        <begin position="873"/>
        <end position="897"/>
    </location>
</feature>